<dbReference type="Gene3D" id="1.10.10.10">
    <property type="entry name" value="Winged helix-like DNA-binding domain superfamily/Winged helix DNA-binding domain"/>
    <property type="match status" value="1"/>
</dbReference>
<dbReference type="Pfam" id="PF02481">
    <property type="entry name" value="DNA_processg_A"/>
    <property type="match status" value="1"/>
</dbReference>
<dbReference type="AlphaFoldDB" id="A0A9X8ULI0"/>
<dbReference type="InterPro" id="IPR057666">
    <property type="entry name" value="DrpA_SLOG"/>
</dbReference>
<dbReference type="GO" id="GO:0009294">
    <property type="term" value="P:DNA-mediated transformation"/>
    <property type="evidence" value="ECO:0007669"/>
    <property type="project" value="InterPro"/>
</dbReference>
<dbReference type="Proteomes" id="UP000294682">
    <property type="component" value="Unassembled WGS sequence"/>
</dbReference>
<keyword evidence="6" id="KW-1185">Reference proteome</keyword>
<comment type="caution">
    <text evidence="5">The sequence shown here is derived from an EMBL/GenBank/DDBJ whole genome shotgun (WGS) entry which is preliminary data.</text>
</comment>
<evidence type="ECO:0000256" key="2">
    <source>
        <dbReference type="SAM" id="MobiDB-lite"/>
    </source>
</evidence>
<feature type="domain" description="DprA winged helix" evidence="4">
    <location>
        <begin position="329"/>
        <end position="383"/>
    </location>
</feature>
<dbReference type="PANTHER" id="PTHR43022:SF1">
    <property type="entry name" value="PROTEIN SMF"/>
    <property type="match status" value="1"/>
</dbReference>
<feature type="region of interest" description="Disordered" evidence="2">
    <location>
        <begin position="312"/>
        <end position="337"/>
    </location>
</feature>
<evidence type="ECO:0000259" key="4">
    <source>
        <dbReference type="Pfam" id="PF17782"/>
    </source>
</evidence>
<feature type="compositionally biased region" description="Basic and acidic residues" evidence="2">
    <location>
        <begin position="325"/>
        <end position="337"/>
    </location>
</feature>
<dbReference type="NCBIfam" id="TIGR00732">
    <property type="entry name" value="dprA"/>
    <property type="match status" value="1"/>
</dbReference>
<accession>A0A9X8ULI0</accession>
<organism evidence="5 6">
    <name type="scientific">Harryflintia acetispora</name>
    <dbReference type="NCBI Taxonomy" id="1849041"/>
    <lineage>
        <taxon>Bacteria</taxon>
        <taxon>Bacillati</taxon>
        <taxon>Bacillota</taxon>
        <taxon>Clostridia</taxon>
        <taxon>Eubacteriales</taxon>
        <taxon>Oscillospiraceae</taxon>
        <taxon>Harryflintia</taxon>
    </lineage>
</organism>
<dbReference type="RefSeq" id="WP_165873100.1">
    <property type="nucleotide sequence ID" value="NZ_SLUK01000002.1"/>
</dbReference>
<protein>
    <submittedName>
        <fullName evidence="5">DNA processing protein</fullName>
    </submittedName>
</protein>
<reference evidence="5 6" key="1">
    <citation type="submission" date="2019-03" db="EMBL/GenBank/DDBJ databases">
        <title>Genomic Encyclopedia of Type Strains, Phase IV (KMG-IV): sequencing the most valuable type-strain genomes for metagenomic binning, comparative biology and taxonomic classification.</title>
        <authorList>
            <person name="Goeker M."/>
        </authorList>
    </citation>
    <scope>NUCLEOTIDE SEQUENCE [LARGE SCALE GENOMIC DNA]</scope>
    <source>
        <strain evidence="5 6">DSM 100433</strain>
    </source>
</reference>
<dbReference type="Pfam" id="PF17782">
    <property type="entry name" value="WHD_DprA"/>
    <property type="match status" value="1"/>
</dbReference>
<comment type="similarity">
    <text evidence="1">Belongs to the DprA/Smf family.</text>
</comment>
<sequence>MTEYEHEVYWIWLQSVLGCGSHRTNMLLRRYSGAREIYELDEAERRESRNFTPDEIEKLRAAPIGKAQAVYERCHALGCRVVTPEDELYPERLRDIYAMPIVLYVRGDIAGLSKQFAISMVGTRNCTGYGLSAARMLAGQLARFGVVVVSGMALGIDTACHQSAMDHKGKTVAILGSGIDVPYPRDNEKMMVRLCREHAVLTEYPPGTAPVGAHFPVRNRLIAGLSLGTVVVEGDERSGAMITASHALDQGKDVFAVPGRIDDRQSAGPLKLIKQGAKPVTCAGDILCEYEHLYPEQLRRLYQIEMEKYEDKKPKGKVQVEENPEPARPRPEPPGELDETQRMVYERLGSAAQSVQELSAATGLSVPKLLPILTEMELMGAIENRSMNRYALPEGK</sequence>
<name>A0A9X8ULI0_9FIRM</name>
<evidence type="ECO:0000259" key="3">
    <source>
        <dbReference type="Pfam" id="PF02481"/>
    </source>
</evidence>
<gene>
    <name evidence="5" type="ORF">EDD78_102314</name>
</gene>
<dbReference type="Gene3D" id="3.40.50.450">
    <property type="match status" value="1"/>
</dbReference>
<feature type="domain" description="Smf/DprA SLOG" evidence="3">
    <location>
        <begin position="81"/>
        <end position="289"/>
    </location>
</feature>
<dbReference type="InterPro" id="IPR003488">
    <property type="entry name" value="DprA"/>
</dbReference>
<evidence type="ECO:0000313" key="6">
    <source>
        <dbReference type="Proteomes" id="UP000294682"/>
    </source>
</evidence>
<proteinExistence type="inferred from homology"/>
<dbReference type="InterPro" id="IPR036388">
    <property type="entry name" value="WH-like_DNA-bd_sf"/>
</dbReference>
<dbReference type="EMBL" id="SLUK01000002">
    <property type="protein sequence ID" value="TCL44688.1"/>
    <property type="molecule type" value="Genomic_DNA"/>
</dbReference>
<evidence type="ECO:0000313" key="5">
    <source>
        <dbReference type="EMBL" id="TCL44688.1"/>
    </source>
</evidence>
<evidence type="ECO:0000256" key="1">
    <source>
        <dbReference type="ARBA" id="ARBA00006525"/>
    </source>
</evidence>
<dbReference type="SUPFAM" id="SSF102405">
    <property type="entry name" value="MCP/YpsA-like"/>
    <property type="match status" value="1"/>
</dbReference>
<dbReference type="InterPro" id="IPR041614">
    <property type="entry name" value="DprA_WH"/>
</dbReference>
<dbReference type="PANTHER" id="PTHR43022">
    <property type="entry name" value="PROTEIN SMF"/>
    <property type="match status" value="1"/>
</dbReference>